<dbReference type="OrthoDB" id="5969271at2759"/>
<dbReference type="PRINTS" id="PR00237">
    <property type="entry name" value="GPCRRHODOPSN"/>
</dbReference>
<feature type="transmembrane region" description="Helical" evidence="8">
    <location>
        <begin position="181"/>
        <end position="200"/>
    </location>
</feature>
<protein>
    <submittedName>
        <fullName evidence="10">Substance-K receptor</fullName>
    </submittedName>
</protein>
<evidence type="ECO:0000313" key="10">
    <source>
        <dbReference type="EMBL" id="KAJ7388844.1"/>
    </source>
</evidence>
<feature type="transmembrane region" description="Helical" evidence="8">
    <location>
        <begin position="96"/>
        <end position="113"/>
    </location>
</feature>
<organism evidence="10 11">
    <name type="scientific">Desmophyllum pertusum</name>
    <dbReference type="NCBI Taxonomy" id="174260"/>
    <lineage>
        <taxon>Eukaryota</taxon>
        <taxon>Metazoa</taxon>
        <taxon>Cnidaria</taxon>
        <taxon>Anthozoa</taxon>
        <taxon>Hexacorallia</taxon>
        <taxon>Scleractinia</taxon>
        <taxon>Caryophylliina</taxon>
        <taxon>Caryophylliidae</taxon>
        <taxon>Desmophyllum</taxon>
    </lineage>
</organism>
<dbReference type="InterPro" id="IPR000276">
    <property type="entry name" value="GPCR_Rhodpsn"/>
</dbReference>
<evidence type="ECO:0000256" key="7">
    <source>
        <dbReference type="ARBA" id="ARBA00023224"/>
    </source>
</evidence>
<sequence length="311" mass="36159">MANPTCWWRPSVLRASLQNHVNYTIFSSDIFGVLLNSIIVFTVYRWPEMRTPCNLLIVNLAVGDLAVASLAAPLRIIEVFVGWPFGNFLCSVLLPMQEMFVTVSVVTHTTIALERFRAIVRPLKRRLSLRNTKLIIFAIWPACYVTSSLPIAPILKVQQYNGMDTCMPLWPFVLYRPIYEVYLLVVFIAVPLFIQTMAYFKILKTLRTRLTPMCALPMNRKLSRAIQYRKRRRLIKTLGILVLAFQVCYIPRGVMMMVWEFAHDQLDMTIFMYADLVTLILFYLKHVMNPIILFATSRDFRRSSCLQIFCH</sequence>
<dbReference type="EMBL" id="MU825449">
    <property type="protein sequence ID" value="KAJ7388844.1"/>
    <property type="molecule type" value="Genomic_DNA"/>
</dbReference>
<comment type="subcellular location">
    <subcellularLocation>
        <location evidence="1">Membrane</location>
        <topology evidence="1">Multi-pass membrane protein</topology>
    </subcellularLocation>
</comment>
<evidence type="ECO:0000256" key="5">
    <source>
        <dbReference type="ARBA" id="ARBA00023136"/>
    </source>
</evidence>
<dbReference type="Pfam" id="PF00001">
    <property type="entry name" value="7tm_1"/>
    <property type="match status" value="1"/>
</dbReference>
<dbReference type="InterPro" id="IPR017452">
    <property type="entry name" value="GPCR_Rhodpsn_7TM"/>
</dbReference>
<evidence type="ECO:0000256" key="6">
    <source>
        <dbReference type="ARBA" id="ARBA00023170"/>
    </source>
</evidence>
<feature type="domain" description="G-protein coupled receptors family 1 profile" evidence="9">
    <location>
        <begin position="35"/>
        <end position="293"/>
    </location>
</feature>
<dbReference type="Proteomes" id="UP001163046">
    <property type="component" value="Unassembled WGS sequence"/>
</dbReference>
<dbReference type="PANTHER" id="PTHR45695:SF9">
    <property type="entry name" value="LEUCOKININ RECEPTOR"/>
    <property type="match status" value="1"/>
</dbReference>
<name>A0A9X0D8J1_9CNID</name>
<keyword evidence="7" id="KW-0807">Transducer</keyword>
<dbReference type="GO" id="GO:0005886">
    <property type="term" value="C:plasma membrane"/>
    <property type="evidence" value="ECO:0007669"/>
    <property type="project" value="TreeGrafter"/>
</dbReference>
<feature type="transmembrane region" description="Helical" evidence="8">
    <location>
        <begin position="20"/>
        <end position="44"/>
    </location>
</feature>
<proteinExistence type="predicted"/>
<keyword evidence="11" id="KW-1185">Reference proteome</keyword>
<dbReference type="PROSITE" id="PS50262">
    <property type="entry name" value="G_PROTEIN_RECEP_F1_2"/>
    <property type="match status" value="1"/>
</dbReference>
<evidence type="ECO:0000256" key="3">
    <source>
        <dbReference type="ARBA" id="ARBA00022989"/>
    </source>
</evidence>
<keyword evidence="4" id="KW-0297">G-protein coupled receptor</keyword>
<dbReference type="CDD" id="cd00637">
    <property type="entry name" value="7tm_classA_rhodopsin-like"/>
    <property type="match status" value="1"/>
</dbReference>
<feature type="transmembrane region" description="Helical" evidence="8">
    <location>
        <begin position="56"/>
        <end position="76"/>
    </location>
</feature>
<evidence type="ECO:0000256" key="2">
    <source>
        <dbReference type="ARBA" id="ARBA00022692"/>
    </source>
</evidence>
<dbReference type="AlphaFoldDB" id="A0A9X0D8J1"/>
<dbReference type="PANTHER" id="PTHR45695">
    <property type="entry name" value="LEUCOKININ RECEPTOR-RELATED"/>
    <property type="match status" value="1"/>
</dbReference>
<reference evidence="10" key="1">
    <citation type="submission" date="2023-01" db="EMBL/GenBank/DDBJ databases">
        <title>Genome assembly of the deep-sea coral Lophelia pertusa.</title>
        <authorList>
            <person name="Herrera S."/>
            <person name="Cordes E."/>
        </authorList>
    </citation>
    <scope>NUCLEOTIDE SEQUENCE</scope>
    <source>
        <strain evidence="10">USNM1676648</strain>
        <tissue evidence="10">Polyp</tissue>
    </source>
</reference>
<dbReference type="SUPFAM" id="SSF81321">
    <property type="entry name" value="Family A G protein-coupled receptor-like"/>
    <property type="match status" value="1"/>
</dbReference>
<comment type="caution">
    <text evidence="10">The sequence shown here is derived from an EMBL/GenBank/DDBJ whole genome shotgun (WGS) entry which is preliminary data.</text>
</comment>
<evidence type="ECO:0000256" key="4">
    <source>
        <dbReference type="ARBA" id="ARBA00023040"/>
    </source>
</evidence>
<feature type="transmembrane region" description="Helical" evidence="8">
    <location>
        <begin position="238"/>
        <end position="258"/>
    </location>
</feature>
<keyword evidence="5 8" id="KW-0472">Membrane</keyword>
<feature type="transmembrane region" description="Helical" evidence="8">
    <location>
        <begin position="270"/>
        <end position="294"/>
    </location>
</feature>
<evidence type="ECO:0000259" key="9">
    <source>
        <dbReference type="PROSITE" id="PS50262"/>
    </source>
</evidence>
<evidence type="ECO:0000313" key="11">
    <source>
        <dbReference type="Proteomes" id="UP001163046"/>
    </source>
</evidence>
<feature type="transmembrane region" description="Helical" evidence="8">
    <location>
        <begin position="134"/>
        <end position="155"/>
    </location>
</feature>
<keyword evidence="2 8" id="KW-0812">Transmembrane</keyword>
<evidence type="ECO:0000256" key="1">
    <source>
        <dbReference type="ARBA" id="ARBA00004141"/>
    </source>
</evidence>
<dbReference type="GO" id="GO:0004930">
    <property type="term" value="F:G protein-coupled receptor activity"/>
    <property type="evidence" value="ECO:0007669"/>
    <property type="project" value="UniProtKB-KW"/>
</dbReference>
<keyword evidence="6 10" id="KW-0675">Receptor</keyword>
<dbReference type="Gene3D" id="1.20.1070.10">
    <property type="entry name" value="Rhodopsin 7-helix transmembrane proteins"/>
    <property type="match status" value="1"/>
</dbReference>
<accession>A0A9X0D8J1</accession>
<keyword evidence="3 8" id="KW-1133">Transmembrane helix</keyword>
<gene>
    <name evidence="10" type="primary">TACR2_4</name>
    <name evidence="10" type="ORF">OS493_035402</name>
</gene>
<evidence type="ECO:0000256" key="8">
    <source>
        <dbReference type="SAM" id="Phobius"/>
    </source>
</evidence>